<dbReference type="InterPro" id="IPR007443">
    <property type="entry name" value="LpoA"/>
</dbReference>
<dbReference type="PANTHER" id="PTHR38038:SF1">
    <property type="entry name" value="PENICILLIN-BINDING PROTEIN ACTIVATOR LPOA"/>
    <property type="match status" value="1"/>
</dbReference>
<keyword evidence="1 8" id="KW-0732">Signal</keyword>
<evidence type="ECO:0000256" key="2">
    <source>
        <dbReference type="ARBA" id="ARBA00022960"/>
    </source>
</evidence>
<keyword evidence="10" id="KW-1185">Reference proteome</keyword>
<accession>A0A0J8GP20</accession>
<keyword evidence="6" id="KW-0998">Cell outer membrane</keyword>
<evidence type="ECO:0000256" key="6">
    <source>
        <dbReference type="ARBA" id="ARBA00023237"/>
    </source>
</evidence>
<dbReference type="CDD" id="cd06339">
    <property type="entry name" value="PBP1_YraM_LppC_lipoprotein-like"/>
    <property type="match status" value="1"/>
</dbReference>
<organism evidence="9 10">
    <name type="scientific">Catenovulum maritimum</name>
    <dbReference type="NCBI Taxonomy" id="1513271"/>
    <lineage>
        <taxon>Bacteria</taxon>
        <taxon>Pseudomonadati</taxon>
        <taxon>Pseudomonadota</taxon>
        <taxon>Gammaproteobacteria</taxon>
        <taxon>Alteromonadales</taxon>
        <taxon>Alteromonadaceae</taxon>
        <taxon>Catenovulum</taxon>
    </lineage>
</organism>
<evidence type="ECO:0000313" key="10">
    <source>
        <dbReference type="Proteomes" id="UP000037600"/>
    </source>
</evidence>
<dbReference type="GO" id="GO:0031241">
    <property type="term" value="C:periplasmic side of cell outer membrane"/>
    <property type="evidence" value="ECO:0007669"/>
    <property type="project" value="TreeGrafter"/>
</dbReference>
<dbReference type="STRING" id="1513271.XM47_13995"/>
<dbReference type="Gene3D" id="1.25.40.10">
    <property type="entry name" value="Tetratricopeptide repeat domain"/>
    <property type="match status" value="1"/>
</dbReference>
<dbReference type="InterPro" id="IPR011990">
    <property type="entry name" value="TPR-like_helical_dom_sf"/>
</dbReference>
<keyword evidence="7" id="KW-0449">Lipoprotein</keyword>
<comment type="caution">
    <text evidence="9">The sequence shown here is derived from an EMBL/GenBank/DDBJ whole genome shotgun (WGS) entry which is preliminary data.</text>
</comment>
<evidence type="ECO:0000256" key="3">
    <source>
        <dbReference type="ARBA" id="ARBA00022984"/>
    </source>
</evidence>
<sequence>MCVIKNLFVKLVLILCSIQLISCGSTKKVEPVKKVVETQAPQVQKLTADDYLQKAQNAANDTHATLWYVRAADAWLEQQETAKAYALLSSLDTVLMSKFIKNQYALFKAESLIRYQKYAQAFPLIKDIDTLQGFEARLFLAQSVSASNTQHFLEAANARINLKNWLTDTADIDQQNSLIWQDLINLESTAFSYFQSPDKVELSAWLALLNITHSYAHSAEQLLINIRRWQAQNPSHPAAQQLPEKLQLALAVETFTPQKVAVFLPLSGKFHKQGEAIQQGILAARFSPISSNATIEFIDTNLWQADQALNPSEFIAAEYDFIIGPLLKDNIVKLNGLGLEIPKLWLNALNDELELSETEYSFTLAPEAEAIQAASKMIKLGYKKPIVLAAADSKGKRMAEAFKQHFLAKTENEPEISYFSNTSEMKKSVEQLMETGPSKSRIKSIKLLFEQPKQFEADARNRRDIDVIYIIADATQTQILKPFIDVNTAPFARLIPIYASSRSYSSELNQADLRDLNQVVFSDIPWRLPGKANQAVLAEQMKSIWKDQNDDLSPFFALGYDSFNLLPNLAKMRVFPGFIHQGLTGDIKLSAKGNVERDLRWAKFENGRITNVALISERQ</sequence>
<evidence type="ECO:0000256" key="7">
    <source>
        <dbReference type="ARBA" id="ARBA00023288"/>
    </source>
</evidence>
<protein>
    <recommendedName>
        <fullName evidence="11">LppC family lipoprotein</fullName>
    </recommendedName>
</protein>
<name>A0A0J8GP20_9ALTE</name>
<feature type="chain" id="PRO_5005298849" description="LppC family lipoprotein" evidence="8">
    <location>
        <begin position="22"/>
        <end position="619"/>
    </location>
</feature>
<evidence type="ECO:0000256" key="5">
    <source>
        <dbReference type="ARBA" id="ARBA00023139"/>
    </source>
</evidence>
<dbReference type="SUPFAM" id="SSF53822">
    <property type="entry name" value="Periplasmic binding protein-like I"/>
    <property type="match status" value="1"/>
</dbReference>
<gene>
    <name evidence="9" type="ORF">XM47_13995</name>
</gene>
<dbReference type="EMBL" id="LAZL01000023">
    <property type="protein sequence ID" value="KMT64560.1"/>
    <property type="molecule type" value="Genomic_DNA"/>
</dbReference>
<keyword evidence="2" id="KW-0133">Cell shape</keyword>
<dbReference type="Gene3D" id="1.25.40.650">
    <property type="match status" value="1"/>
</dbReference>
<keyword evidence="5" id="KW-0564">Palmitate</keyword>
<evidence type="ECO:0000256" key="4">
    <source>
        <dbReference type="ARBA" id="ARBA00023136"/>
    </source>
</evidence>
<proteinExistence type="predicted"/>
<dbReference type="RefSeq" id="WP_048693729.1">
    <property type="nucleotide sequence ID" value="NZ_KQ130496.1"/>
</dbReference>
<dbReference type="Proteomes" id="UP000037600">
    <property type="component" value="Unassembled WGS sequence"/>
</dbReference>
<keyword evidence="3" id="KW-0573">Peptidoglycan synthesis</keyword>
<reference evidence="9 10" key="1">
    <citation type="submission" date="2015-04" db="EMBL/GenBank/DDBJ databases">
        <title>Draft Genome Sequence of the Novel Agar-Digesting Marine Bacterium Q1.</title>
        <authorList>
            <person name="Li Y."/>
            <person name="Li D."/>
            <person name="Chen G."/>
            <person name="Du Z."/>
        </authorList>
    </citation>
    <scope>NUCLEOTIDE SEQUENCE [LARGE SCALE GENOMIC DNA]</scope>
    <source>
        <strain evidence="9 10">Q1</strain>
    </source>
</reference>
<dbReference type="PANTHER" id="PTHR38038">
    <property type="entry name" value="PENICILLIN-BINDING PROTEIN ACTIVATOR LPOA"/>
    <property type="match status" value="1"/>
</dbReference>
<dbReference type="GO" id="GO:0009252">
    <property type="term" value="P:peptidoglycan biosynthetic process"/>
    <property type="evidence" value="ECO:0007669"/>
    <property type="project" value="UniProtKB-KW"/>
</dbReference>
<dbReference type="GO" id="GO:0030234">
    <property type="term" value="F:enzyme regulator activity"/>
    <property type="evidence" value="ECO:0007669"/>
    <property type="project" value="TreeGrafter"/>
</dbReference>
<dbReference type="OrthoDB" id="6708821at2"/>
<evidence type="ECO:0000313" key="9">
    <source>
        <dbReference type="EMBL" id="KMT64560.1"/>
    </source>
</evidence>
<dbReference type="GO" id="GO:0008360">
    <property type="term" value="P:regulation of cell shape"/>
    <property type="evidence" value="ECO:0007669"/>
    <property type="project" value="UniProtKB-KW"/>
</dbReference>
<dbReference type="Pfam" id="PF04348">
    <property type="entry name" value="LppC"/>
    <property type="match status" value="1"/>
</dbReference>
<evidence type="ECO:0000256" key="8">
    <source>
        <dbReference type="SAM" id="SignalP"/>
    </source>
</evidence>
<feature type="signal peptide" evidence="8">
    <location>
        <begin position="1"/>
        <end position="21"/>
    </location>
</feature>
<evidence type="ECO:0000256" key="1">
    <source>
        <dbReference type="ARBA" id="ARBA00022729"/>
    </source>
</evidence>
<dbReference type="AlphaFoldDB" id="A0A0J8GP20"/>
<dbReference type="InterPro" id="IPR028082">
    <property type="entry name" value="Peripla_BP_I"/>
</dbReference>
<evidence type="ECO:0008006" key="11">
    <source>
        <dbReference type="Google" id="ProtNLM"/>
    </source>
</evidence>
<dbReference type="Gene3D" id="3.40.50.2300">
    <property type="match status" value="2"/>
</dbReference>
<keyword evidence="4" id="KW-0472">Membrane</keyword>